<feature type="signal peptide" evidence="1">
    <location>
        <begin position="1"/>
        <end position="21"/>
    </location>
</feature>
<proteinExistence type="predicted"/>
<organism evidence="2 3">
    <name type="scientific">Empedobacter brevis NBRC 14943 = ATCC 43319</name>
    <dbReference type="NCBI Taxonomy" id="1218108"/>
    <lineage>
        <taxon>Bacteria</taxon>
        <taxon>Pseudomonadati</taxon>
        <taxon>Bacteroidota</taxon>
        <taxon>Flavobacteriia</taxon>
        <taxon>Flavobacteriales</taxon>
        <taxon>Weeksellaceae</taxon>
        <taxon>Empedobacter</taxon>
    </lineage>
</organism>
<sequence>MLNRVYLTASLFVVLSSLLLAQKVTTSKFGEIGYTMSQKQVAALTPDKLAVYEVTNKYMPEQDIIVHGIKYHISYYKNMKTNQFEVYTVSSSDQKISTLSGIKIGSTLEDLWKSYKKYDISIQEGREDEETKSTRVFMINDIDNGCTLSFYLKNNVVVKMMLSNESGYLNNNIYED</sequence>
<keyword evidence="3" id="KW-1185">Reference proteome</keyword>
<keyword evidence="1" id="KW-0732">Signal</keyword>
<dbReference type="STRING" id="1218108.GCA_000382425_02305"/>
<evidence type="ECO:0008006" key="4">
    <source>
        <dbReference type="Google" id="ProtNLM"/>
    </source>
</evidence>
<accession>A0A511NGD6</accession>
<dbReference type="EMBL" id="BJXC01000007">
    <property type="protein sequence ID" value="GEM51568.1"/>
    <property type="molecule type" value="Genomic_DNA"/>
</dbReference>
<evidence type="ECO:0000313" key="2">
    <source>
        <dbReference type="EMBL" id="GEM51568.1"/>
    </source>
</evidence>
<comment type="caution">
    <text evidence="2">The sequence shown here is derived from an EMBL/GenBank/DDBJ whole genome shotgun (WGS) entry which is preliminary data.</text>
</comment>
<dbReference type="OrthoDB" id="1439937at2"/>
<gene>
    <name evidence="2" type="ORF">EB1_13580</name>
</gene>
<name>A0A511NGD6_9FLAO</name>
<reference evidence="2 3" key="1">
    <citation type="submission" date="2019-07" db="EMBL/GenBank/DDBJ databases">
        <title>Whole genome shotgun sequence of Empedobacter brevis NBRC 14943.</title>
        <authorList>
            <person name="Hosoyama A."/>
            <person name="Uohara A."/>
            <person name="Ohji S."/>
            <person name="Ichikawa N."/>
        </authorList>
    </citation>
    <scope>NUCLEOTIDE SEQUENCE [LARGE SCALE GENOMIC DNA]</scope>
    <source>
        <strain evidence="2 3">NBRC 14943</strain>
    </source>
</reference>
<dbReference type="RefSeq" id="WP_146810429.1">
    <property type="nucleotide sequence ID" value="NZ_BJXC01000007.1"/>
</dbReference>
<dbReference type="AlphaFoldDB" id="A0A511NGD6"/>
<protein>
    <recommendedName>
        <fullName evidence="4">Beta-lactamase-inhibitor-like PepSY-like domain-containing protein</fullName>
    </recommendedName>
</protein>
<dbReference type="GeneID" id="84650443"/>
<evidence type="ECO:0000313" key="3">
    <source>
        <dbReference type="Proteomes" id="UP000321245"/>
    </source>
</evidence>
<dbReference type="Proteomes" id="UP000321245">
    <property type="component" value="Unassembled WGS sequence"/>
</dbReference>
<feature type="chain" id="PRO_5022086216" description="Beta-lactamase-inhibitor-like PepSY-like domain-containing protein" evidence="1">
    <location>
        <begin position="22"/>
        <end position="176"/>
    </location>
</feature>
<evidence type="ECO:0000256" key="1">
    <source>
        <dbReference type="SAM" id="SignalP"/>
    </source>
</evidence>